<reference evidence="2" key="1">
    <citation type="submission" date="2018-11" db="EMBL/GenBank/DDBJ databases">
        <authorList>
            <consortium name="Pathogen Informatics"/>
        </authorList>
    </citation>
    <scope>NUCLEOTIDE SEQUENCE</scope>
</reference>
<dbReference type="OrthoDB" id="5800476at2759"/>
<keyword evidence="3" id="KW-1185">Reference proteome</keyword>
<dbReference type="SUPFAM" id="SSF56112">
    <property type="entry name" value="Protein kinase-like (PK-like)"/>
    <property type="match status" value="1"/>
</dbReference>
<name>A0A448WQ74_9PLAT</name>
<accession>A0A448WQ74</accession>
<dbReference type="PANTHER" id="PTHR11909">
    <property type="entry name" value="CASEIN KINASE-RELATED"/>
    <property type="match status" value="1"/>
</dbReference>
<protein>
    <submittedName>
        <fullName evidence="2">Uncharacterized protein</fullName>
    </submittedName>
</protein>
<dbReference type="EMBL" id="CAAALY010032493">
    <property type="protein sequence ID" value="VEL17410.1"/>
    <property type="molecule type" value="Genomic_DNA"/>
</dbReference>
<dbReference type="InterPro" id="IPR050235">
    <property type="entry name" value="CK1_Ser-Thr_kinase"/>
</dbReference>
<evidence type="ECO:0000256" key="1">
    <source>
        <dbReference type="SAM" id="MobiDB-lite"/>
    </source>
</evidence>
<feature type="region of interest" description="Disordered" evidence="1">
    <location>
        <begin position="248"/>
        <end position="285"/>
    </location>
</feature>
<organism evidence="2 3">
    <name type="scientific">Protopolystoma xenopodis</name>
    <dbReference type="NCBI Taxonomy" id="117903"/>
    <lineage>
        <taxon>Eukaryota</taxon>
        <taxon>Metazoa</taxon>
        <taxon>Spiralia</taxon>
        <taxon>Lophotrochozoa</taxon>
        <taxon>Platyhelminthes</taxon>
        <taxon>Monogenea</taxon>
        <taxon>Polyopisthocotylea</taxon>
        <taxon>Polystomatidea</taxon>
        <taxon>Polystomatidae</taxon>
        <taxon>Protopolystoma</taxon>
    </lineage>
</organism>
<feature type="non-terminal residue" evidence="2">
    <location>
        <position position="285"/>
    </location>
</feature>
<dbReference type="Gene3D" id="1.10.510.10">
    <property type="entry name" value="Transferase(Phosphotransferase) domain 1"/>
    <property type="match status" value="1"/>
</dbReference>
<proteinExistence type="predicted"/>
<comment type="caution">
    <text evidence="2">The sequence shown here is derived from an EMBL/GenBank/DDBJ whole genome shotgun (WGS) entry which is preliminary data.</text>
</comment>
<sequence length="285" mass="30512">VCGIAAALPLHSTILRRDIQVSTSECRAVHVRSDNYRLRACIPLLHVLSYSALHFTYSDYGANTKKQKYERIYEKKMATTPEALCKGYAPEFDKYLQYARDLHFENPPDYLFLRGLFRKLFKSHGFAWDYVFDWTLLKQKANPSSVPAALPSVNALAAANALVAARAAAAANARLTGDNGDAVQGVGNAADSGACDATAVGATLGDSTHAAGTAPGHHGNQQSILQGHGGGQNTTKPFASARVLHTDNIPGREGDELPTGPNRAGLPECPTATPSFDLHSTSCFD</sequence>
<dbReference type="InterPro" id="IPR011009">
    <property type="entry name" value="Kinase-like_dom_sf"/>
</dbReference>
<gene>
    <name evidence="2" type="ORF">PXEA_LOCUS10850</name>
</gene>
<feature type="region of interest" description="Disordered" evidence="1">
    <location>
        <begin position="209"/>
        <end position="236"/>
    </location>
</feature>
<evidence type="ECO:0000313" key="2">
    <source>
        <dbReference type="EMBL" id="VEL17410.1"/>
    </source>
</evidence>
<evidence type="ECO:0000313" key="3">
    <source>
        <dbReference type="Proteomes" id="UP000784294"/>
    </source>
</evidence>
<dbReference type="AlphaFoldDB" id="A0A448WQ74"/>
<dbReference type="Proteomes" id="UP000784294">
    <property type="component" value="Unassembled WGS sequence"/>
</dbReference>
<feature type="compositionally biased region" description="Polar residues" evidence="1">
    <location>
        <begin position="272"/>
        <end position="285"/>
    </location>
</feature>